<evidence type="ECO:0000313" key="6">
    <source>
        <dbReference type="Proteomes" id="UP000799777"/>
    </source>
</evidence>
<dbReference type="PRINTS" id="PR00195">
    <property type="entry name" value="DYNAMIN"/>
</dbReference>
<evidence type="ECO:0000256" key="1">
    <source>
        <dbReference type="ARBA" id="ARBA00022741"/>
    </source>
</evidence>
<dbReference type="Proteomes" id="UP000799777">
    <property type="component" value="Unassembled WGS sequence"/>
</dbReference>
<dbReference type="FunFam" id="3.40.50.300:FF:001425">
    <property type="entry name" value="Dynamin GTPase, putative"/>
    <property type="match status" value="1"/>
</dbReference>
<dbReference type="GO" id="GO:0005525">
    <property type="term" value="F:GTP binding"/>
    <property type="evidence" value="ECO:0007669"/>
    <property type="project" value="InterPro"/>
</dbReference>
<evidence type="ECO:0008006" key="7">
    <source>
        <dbReference type="Google" id="ProtNLM"/>
    </source>
</evidence>
<dbReference type="AlphaFoldDB" id="A0A9P4LTJ2"/>
<dbReference type="GO" id="GO:0000266">
    <property type="term" value="P:mitochondrial fission"/>
    <property type="evidence" value="ECO:0007669"/>
    <property type="project" value="TreeGrafter"/>
</dbReference>
<comment type="caution">
    <text evidence="5">The sequence shown here is derived from an EMBL/GenBank/DDBJ whole genome shotgun (WGS) entry which is preliminary data.</text>
</comment>
<gene>
    <name evidence="5" type="ORF">EK21DRAFT_55853</name>
</gene>
<dbReference type="GO" id="GO:0016559">
    <property type="term" value="P:peroxisome fission"/>
    <property type="evidence" value="ECO:0007669"/>
    <property type="project" value="TreeGrafter"/>
</dbReference>
<dbReference type="GO" id="GO:0005874">
    <property type="term" value="C:microtubule"/>
    <property type="evidence" value="ECO:0007669"/>
    <property type="project" value="TreeGrafter"/>
</dbReference>
<dbReference type="EMBL" id="ML978160">
    <property type="protein sequence ID" value="KAF2034799.1"/>
    <property type="molecule type" value="Genomic_DNA"/>
</dbReference>
<feature type="domain" description="GED" evidence="3">
    <location>
        <begin position="603"/>
        <end position="694"/>
    </location>
</feature>
<dbReference type="GO" id="GO:0005739">
    <property type="term" value="C:mitochondrion"/>
    <property type="evidence" value="ECO:0007669"/>
    <property type="project" value="TreeGrafter"/>
</dbReference>
<dbReference type="GO" id="GO:0048312">
    <property type="term" value="P:intracellular distribution of mitochondria"/>
    <property type="evidence" value="ECO:0007669"/>
    <property type="project" value="TreeGrafter"/>
</dbReference>
<keyword evidence="2" id="KW-0342">GTP-binding</keyword>
<dbReference type="InterPro" id="IPR030381">
    <property type="entry name" value="G_DYNAMIN_dom"/>
</dbReference>
<dbReference type="GO" id="GO:0003924">
    <property type="term" value="F:GTPase activity"/>
    <property type="evidence" value="ECO:0007669"/>
    <property type="project" value="InterPro"/>
</dbReference>
<feature type="domain" description="Dynamin-type G" evidence="4">
    <location>
        <begin position="37"/>
        <end position="320"/>
    </location>
</feature>
<proteinExistence type="predicted"/>
<dbReference type="PROSITE" id="PS51388">
    <property type="entry name" value="GED"/>
    <property type="match status" value="1"/>
</dbReference>
<dbReference type="GO" id="GO:0016020">
    <property type="term" value="C:membrane"/>
    <property type="evidence" value="ECO:0007669"/>
    <property type="project" value="TreeGrafter"/>
</dbReference>
<dbReference type="PROSITE" id="PS51718">
    <property type="entry name" value="G_DYNAMIN_2"/>
    <property type="match status" value="1"/>
</dbReference>
<accession>A0A9P4LTJ2</accession>
<dbReference type="InterPro" id="IPR027417">
    <property type="entry name" value="P-loop_NTPase"/>
</dbReference>
<dbReference type="GO" id="GO:0008017">
    <property type="term" value="F:microtubule binding"/>
    <property type="evidence" value="ECO:0007669"/>
    <property type="project" value="TreeGrafter"/>
</dbReference>
<dbReference type="SMART" id="SM00053">
    <property type="entry name" value="DYNc"/>
    <property type="match status" value="1"/>
</dbReference>
<evidence type="ECO:0000313" key="5">
    <source>
        <dbReference type="EMBL" id="KAF2034799.1"/>
    </source>
</evidence>
<protein>
    <recommendedName>
        <fullName evidence="7">Interferon-induced GTP-binding protein Mx</fullName>
    </recommendedName>
</protein>
<dbReference type="InterPro" id="IPR001401">
    <property type="entry name" value="Dynamin_GTPase"/>
</dbReference>
<dbReference type="OrthoDB" id="415706at2759"/>
<dbReference type="Gene3D" id="3.40.50.300">
    <property type="entry name" value="P-loop containing nucleotide triphosphate hydrolases"/>
    <property type="match status" value="1"/>
</dbReference>
<evidence type="ECO:0000259" key="4">
    <source>
        <dbReference type="PROSITE" id="PS51718"/>
    </source>
</evidence>
<dbReference type="InterPro" id="IPR020850">
    <property type="entry name" value="GED_dom"/>
</dbReference>
<dbReference type="InterPro" id="IPR045063">
    <property type="entry name" value="Dynamin_N"/>
</dbReference>
<dbReference type="SUPFAM" id="SSF52540">
    <property type="entry name" value="P-loop containing nucleoside triphosphate hydrolases"/>
    <property type="match status" value="1"/>
</dbReference>
<keyword evidence="6" id="KW-1185">Reference proteome</keyword>
<evidence type="ECO:0000259" key="3">
    <source>
        <dbReference type="PROSITE" id="PS51388"/>
    </source>
</evidence>
<reference evidence="5" key="1">
    <citation type="journal article" date="2020" name="Stud. Mycol.">
        <title>101 Dothideomycetes genomes: a test case for predicting lifestyles and emergence of pathogens.</title>
        <authorList>
            <person name="Haridas S."/>
            <person name="Albert R."/>
            <person name="Binder M."/>
            <person name="Bloem J."/>
            <person name="Labutti K."/>
            <person name="Salamov A."/>
            <person name="Andreopoulos B."/>
            <person name="Baker S."/>
            <person name="Barry K."/>
            <person name="Bills G."/>
            <person name="Bluhm B."/>
            <person name="Cannon C."/>
            <person name="Castanera R."/>
            <person name="Culley D."/>
            <person name="Daum C."/>
            <person name="Ezra D."/>
            <person name="Gonzalez J."/>
            <person name="Henrissat B."/>
            <person name="Kuo A."/>
            <person name="Liang C."/>
            <person name="Lipzen A."/>
            <person name="Lutzoni F."/>
            <person name="Magnuson J."/>
            <person name="Mondo S."/>
            <person name="Nolan M."/>
            <person name="Ohm R."/>
            <person name="Pangilinan J."/>
            <person name="Park H.-J."/>
            <person name="Ramirez L."/>
            <person name="Alfaro M."/>
            <person name="Sun H."/>
            <person name="Tritt A."/>
            <person name="Yoshinaga Y."/>
            <person name="Zwiers L.-H."/>
            <person name="Turgeon B."/>
            <person name="Goodwin S."/>
            <person name="Spatafora J."/>
            <person name="Crous P."/>
            <person name="Grigoriev I."/>
        </authorList>
    </citation>
    <scope>NUCLEOTIDE SEQUENCE</scope>
    <source>
        <strain evidence="5">CBS 110217</strain>
    </source>
</reference>
<dbReference type="PANTHER" id="PTHR11566">
    <property type="entry name" value="DYNAMIN"/>
    <property type="match status" value="1"/>
</dbReference>
<organism evidence="5 6">
    <name type="scientific">Setomelanomma holmii</name>
    <dbReference type="NCBI Taxonomy" id="210430"/>
    <lineage>
        <taxon>Eukaryota</taxon>
        <taxon>Fungi</taxon>
        <taxon>Dikarya</taxon>
        <taxon>Ascomycota</taxon>
        <taxon>Pezizomycotina</taxon>
        <taxon>Dothideomycetes</taxon>
        <taxon>Pleosporomycetidae</taxon>
        <taxon>Pleosporales</taxon>
        <taxon>Pleosporineae</taxon>
        <taxon>Phaeosphaeriaceae</taxon>
        <taxon>Setomelanomma</taxon>
    </lineage>
</organism>
<evidence type="ECO:0000256" key="2">
    <source>
        <dbReference type="ARBA" id="ARBA00023134"/>
    </source>
</evidence>
<name>A0A9P4LTJ2_9PLEO</name>
<dbReference type="GO" id="GO:0006897">
    <property type="term" value="P:endocytosis"/>
    <property type="evidence" value="ECO:0007669"/>
    <property type="project" value="TreeGrafter"/>
</dbReference>
<dbReference type="InterPro" id="IPR000375">
    <property type="entry name" value="Dynamin_stalk"/>
</dbReference>
<dbReference type="Pfam" id="PF00350">
    <property type="entry name" value="Dynamin_N"/>
    <property type="match status" value="1"/>
</dbReference>
<dbReference type="Pfam" id="PF01031">
    <property type="entry name" value="Dynamin_M"/>
    <property type="match status" value="1"/>
</dbReference>
<dbReference type="Gene3D" id="1.20.120.1240">
    <property type="entry name" value="Dynamin, middle domain"/>
    <property type="match status" value="1"/>
</dbReference>
<dbReference type="InterPro" id="IPR022812">
    <property type="entry name" value="Dynamin"/>
</dbReference>
<dbReference type="PANTHER" id="PTHR11566:SF149">
    <property type="entry name" value="GTPASE, PUTATIVE (AFU_ORTHOLOGUE AFUA_6G11890)-RELATED"/>
    <property type="match status" value="1"/>
</dbReference>
<sequence>MEQTSNPTSGDAPLQSKDHRDLLDIIDKLRSQGISRFVDLPQIIVCGDQSSGKSSVLEAISGMSFPTKDNLCTRFATELILRRNPTVGVKVHINPGPDRSEEEKKRLRAFSHVLDDLDIGGLVEEAKDAMGIKENDKSFSTDILRVEISGPSQPHLTMVDLPGLFLAGNKDQTEEDSKLVESLVLSYMREPRSIILAVVSAKSDFALQQVTRHARAMDPKGTRTLGLITKPDTLDEGSDSEKFFAELAQNKDVEFRLGWHVLCNRNYVMRDASTAERDRNESKFFSKGIWTLLEPSQLGVTALRTRLSNVLRDQILVQLPSVLDDIEAGIKQCENVLAKLGASRPTISEQRRYLIKASTRFSSLMKAAIDGVYTDGFFVDAKAPEAYSRRLRAVVQNTLSDFAEQMRSDGHARIIQDQPINHNDRYVSRSHYVEEVKALMKESRGRELPGTYNPLIVTELFSKQCKPWKGLVCALSERILSSVHHTVSSVLQQIADEQTAALLQDVVGLSLECLKTNLATKVQEILEPHVSGHPITYNHYLTENVQKAQAARHRRELEGRLKSFFKTDNLNRYEGNGNYQFNMRALLDTLVSHTEPDMDKFSCSMATDMMEAYYKVALKTVIDDVSVLAVERCLIQKLPDLFSPEIVYDLTDAEIQRIAGENHESAAKRMRTMEKLRVLEGGVNDLKRLRKDNHSILETQVCMPQNPC</sequence>
<dbReference type="CDD" id="cd08771">
    <property type="entry name" value="DLP_1"/>
    <property type="match status" value="1"/>
</dbReference>
<keyword evidence="1" id="KW-0547">Nucleotide-binding</keyword>